<organism evidence="2 3">
    <name type="scientific">Rhizobium indigoferae</name>
    <dbReference type="NCBI Taxonomy" id="158891"/>
    <lineage>
        <taxon>Bacteria</taxon>
        <taxon>Pseudomonadati</taxon>
        <taxon>Pseudomonadota</taxon>
        <taxon>Alphaproteobacteria</taxon>
        <taxon>Hyphomicrobiales</taxon>
        <taxon>Rhizobiaceae</taxon>
        <taxon>Rhizobium/Agrobacterium group</taxon>
        <taxon>Rhizobium</taxon>
    </lineage>
</organism>
<feature type="region of interest" description="Disordered" evidence="1">
    <location>
        <begin position="115"/>
        <end position="144"/>
    </location>
</feature>
<protein>
    <recommendedName>
        <fullName evidence="4">HTH merR-type domain-containing protein</fullName>
    </recommendedName>
</protein>
<feature type="region of interest" description="Disordered" evidence="1">
    <location>
        <begin position="68"/>
        <end position="98"/>
    </location>
</feature>
<reference evidence="2 3" key="1">
    <citation type="submission" date="2023-12" db="EMBL/GenBank/DDBJ databases">
        <authorList>
            <person name="Menendez E."/>
            <person name="Kaur S."/>
            <person name="Flores-Felix J.D."/>
            <person name="diCenzo G.C."/>
            <person name="Peix A."/>
            <person name="Velazquez E."/>
        </authorList>
    </citation>
    <scope>NUCLEOTIDE SEQUENCE [LARGE SCALE GENOMIC DNA]</scope>
    <source>
        <strain evidence="2 3">CIP 108029</strain>
    </source>
</reference>
<gene>
    <name evidence="2" type="ORF">U5G49_001725</name>
</gene>
<keyword evidence="3" id="KW-1185">Reference proteome</keyword>
<feature type="compositionally biased region" description="Polar residues" evidence="1">
    <location>
        <begin position="134"/>
        <end position="144"/>
    </location>
</feature>
<proteinExistence type="predicted"/>
<accession>A0ABZ0ZAM0</accession>
<dbReference type="EMBL" id="CP140635">
    <property type="protein sequence ID" value="WQN36636.1"/>
    <property type="molecule type" value="Genomic_DNA"/>
</dbReference>
<dbReference type="RefSeq" id="WP_193444956.1">
    <property type="nucleotide sequence ID" value="NZ_BSOQ01000045.1"/>
</dbReference>
<dbReference type="Proteomes" id="UP001322785">
    <property type="component" value="Chromosome"/>
</dbReference>
<evidence type="ECO:0000313" key="3">
    <source>
        <dbReference type="Proteomes" id="UP001322785"/>
    </source>
</evidence>
<evidence type="ECO:0000313" key="2">
    <source>
        <dbReference type="EMBL" id="WQN36636.1"/>
    </source>
</evidence>
<sequence>MADRFTPISIDDLITHDQVLEQYPFLSAQILNRWLREETIRCFKGKDGRTVYPKSDLSAALDKEMTCGRTEDSEASSNIATSGLGKSPVDQASIATGTRTEADVLREKLSMQSIFGKQKTNSSSSLGARRNQAKRQATSVSPTS</sequence>
<evidence type="ECO:0000256" key="1">
    <source>
        <dbReference type="SAM" id="MobiDB-lite"/>
    </source>
</evidence>
<name>A0ABZ0ZAM0_9HYPH</name>
<feature type="compositionally biased region" description="Polar residues" evidence="1">
    <location>
        <begin position="115"/>
        <end position="126"/>
    </location>
</feature>
<evidence type="ECO:0008006" key="4">
    <source>
        <dbReference type="Google" id="ProtNLM"/>
    </source>
</evidence>